<keyword evidence="2" id="KW-1185">Reference proteome</keyword>
<reference evidence="1 2" key="1">
    <citation type="submission" date="2019-10" db="EMBL/GenBank/DDBJ databases">
        <title>Genome Sequence of Micromonospora terminaliae DSM 101760.</title>
        <authorList>
            <person name="Guo L."/>
        </authorList>
    </citation>
    <scope>NUCLEOTIDE SEQUENCE [LARGE SCALE GENOMIC DNA]</scope>
    <source>
        <strain evidence="1 2">DSM 101760</strain>
    </source>
</reference>
<protein>
    <submittedName>
        <fullName evidence="1">Uncharacterized protein</fullName>
    </submittedName>
</protein>
<accession>A0ABX6DZH8</accession>
<name>A0ABX6DZH8_9ACTN</name>
<dbReference type="Proteomes" id="UP000402241">
    <property type="component" value="Chromosome"/>
</dbReference>
<evidence type="ECO:0000313" key="1">
    <source>
        <dbReference type="EMBL" id="QGL45971.1"/>
    </source>
</evidence>
<proteinExistence type="predicted"/>
<organism evidence="1 2">
    <name type="scientific">Micromonospora terminaliae</name>
    <dbReference type="NCBI Taxonomy" id="1914461"/>
    <lineage>
        <taxon>Bacteria</taxon>
        <taxon>Bacillati</taxon>
        <taxon>Actinomycetota</taxon>
        <taxon>Actinomycetes</taxon>
        <taxon>Micromonosporales</taxon>
        <taxon>Micromonosporaceae</taxon>
        <taxon>Micromonospora</taxon>
    </lineage>
</organism>
<dbReference type="EMBL" id="CP045309">
    <property type="protein sequence ID" value="QGL45971.1"/>
    <property type="molecule type" value="Genomic_DNA"/>
</dbReference>
<gene>
    <name evidence="1" type="ORF">GCE86_02225</name>
</gene>
<sequence>MRDNTRSWRRVSYDQYLSAVAMTLARRHRPAWSWRKWKWACRCGSDLPCRNRHRIPINRGHWPGQDTTR</sequence>
<evidence type="ECO:0000313" key="2">
    <source>
        <dbReference type="Proteomes" id="UP000402241"/>
    </source>
</evidence>